<accession>A0ABT9EJL8</accession>
<organism evidence="1 2">
    <name type="scientific">Sphingomonas aurea</name>
    <dbReference type="NCBI Taxonomy" id="3063994"/>
    <lineage>
        <taxon>Bacteria</taxon>
        <taxon>Pseudomonadati</taxon>
        <taxon>Pseudomonadota</taxon>
        <taxon>Alphaproteobacteria</taxon>
        <taxon>Sphingomonadales</taxon>
        <taxon>Sphingomonadaceae</taxon>
        <taxon>Sphingomonas</taxon>
    </lineage>
</organism>
<keyword evidence="2" id="KW-1185">Reference proteome</keyword>
<dbReference type="Pfam" id="PF07277">
    <property type="entry name" value="SapC"/>
    <property type="match status" value="1"/>
</dbReference>
<comment type="caution">
    <text evidence="1">The sequence shown here is derived from an EMBL/GenBank/DDBJ whole genome shotgun (WGS) entry which is preliminary data.</text>
</comment>
<reference evidence="1 2" key="1">
    <citation type="submission" date="2023-07" db="EMBL/GenBank/DDBJ databases">
        <authorList>
            <person name="Kim M.K."/>
        </authorList>
    </citation>
    <scope>NUCLEOTIDE SEQUENCE [LARGE SCALE GENOMIC DNA]</scope>
    <source>
        <strain evidence="1 2">KR1UV-12</strain>
    </source>
</reference>
<dbReference type="Proteomes" id="UP001230685">
    <property type="component" value="Unassembled WGS sequence"/>
</dbReference>
<evidence type="ECO:0000313" key="2">
    <source>
        <dbReference type="Proteomes" id="UP001230685"/>
    </source>
</evidence>
<gene>
    <name evidence="1" type="ORF">Q5H91_07165</name>
</gene>
<dbReference type="InterPro" id="IPR010836">
    <property type="entry name" value="SapC"/>
</dbReference>
<evidence type="ECO:0000313" key="1">
    <source>
        <dbReference type="EMBL" id="MDP1026986.1"/>
    </source>
</evidence>
<dbReference type="RefSeq" id="WP_305172638.1">
    <property type="nucleotide sequence ID" value="NZ_JAUUDS010000002.1"/>
</dbReference>
<name>A0ABT9EJL8_9SPHN</name>
<protein>
    <submittedName>
        <fullName evidence="1">SapC family protein</fullName>
    </submittedName>
</protein>
<proteinExistence type="predicted"/>
<sequence length="233" mass="24770">MPLSVQRHAGLRLSPRPGGGAMRYALLGLSELPLAVADFPVCLAKDGQTGRFDLIALLSLTEPRNLFRIEGHWQSTYLPEGARLAPFRLSAHSDLGLAVDEAGDGWATDGEPLFAEGRPSPALAAVRPALEALVADVDAARAMIARFAALDLIRAMTVVLGRGDGEEALEGLYTLDPEGLATLADADVLDLYRCGFLSAASLMSASLAQVERLRQLHNATSSVPFDRAEVDLP</sequence>
<dbReference type="EMBL" id="JAUUDS010000002">
    <property type="protein sequence ID" value="MDP1026986.1"/>
    <property type="molecule type" value="Genomic_DNA"/>
</dbReference>